<name>A0A7R7XWG8_9EURO</name>
<dbReference type="PANTHER" id="PTHR35395:SF1">
    <property type="entry name" value="DUF6536 DOMAIN-CONTAINING PROTEIN"/>
    <property type="match status" value="1"/>
</dbReference>
<organism evidence="2 3">
    <name type="scientific">Aspergillus puulaauensis</name>
    <dbReference type="NCBI Taxonomy" id="1220207"/>
    <lineage>
        <taxon>Eukaryota</taxon>
        <taxon>Fungi</taxon>
        <taxon>Dikarya</taxon>
        <taxon>Ascomycota</taxon>
        <taxon>Pezizomycotina</taxon>
        <taxon>Eurotiomycetes</taxon>
        <taxon>Eurotiomycetidae</taxon>
        <taxon>Eurotiales</taxon>
        <taxon>Aspergillaceae</taxon>
        <taxon>Aspergillus</taxon>
    </lineage>
</organism>
<reference evidence="2" key="2">
    <citation type="submission" date="2021-02" db="EMBL/GenBank/DDBJ databases">
        <title>Aspergillus puulaauensis MK2 genome sequence.</title>
        <authorList>
            <person name="Futagami T."/>
            <person name="Mori K."/>
            <person name="Kadooka C."/>
            <person name="Tanaka T."/>
        </authorList>
    </citation>
    <scope>NUCLEOTIDE SEQUENCE</scope>
    <source>
        <strain evidence="2">MK2</strain>
    </source>
</reference>
<accession>A0A7R7XWG8</accession>
<dbReference type="KEGG" id="apuu:APUU_61296A"/>
<evidence type="ECO:0000256" key="1">
    <source>
        <dbReference type="SAM" id="Phobius"/>
    </source>
</evidence>
<dbReference type="AlphaFoldDB" id="A0A7R7XWG8"/>
<feature type="transmembrane region" description="Helical" evidence="1">
    <location>
        <begin position="325"/>
        <end position="349"/>
    </location>
</feature>
<dbReference type="PANTHER" id="PTHR35395">
    <property type="entry name" value="DUF6536 DOMAIN-CONTAINING PROTEIN"/>
    <property type="match status" value="1"/>
</dbReference>
<feature type="transmembrane region" description="Helical" evidence="1">
    <location>
        <begin position="259"/>
        <end position="279"/>
    </location>
</feature>
<feature type="transmembrane region" description="Helical" evidence="1">
    <location>
        <begin position="369"/>
        <end position="393"/>
    </location>
</feature>
<dbReference type="GeneID" id="64978245"/>
<sequence>MIISKDSGAKHKTRLDDMSASECYAAYDTTYQTKYGGVIMLSDDVETATRYDWATEEQVFTPFNSKYPHTWLCAEGAPCADDAANSKWAVWGYRVHSCLSERVPQLCKLQYSLPLTITVIAANLIKAIVLCYVSFSKGDAPLLTTGDAVASFLHKPDRSSVGSCLLSSKDVRDSYYSMETHLYKRLNYQGSRSRWYSAAQVRDWLSVILLWSIAIGICIFLIIYGEANDGKAIWAAKFGKTSSVDSSTLIKGDSWPTSLLANTIIANIPQLIFSLIYFLTNSLLTSMTLAAEWSRYAVLRRGLRVSWNPKAAQRQSYFLSLPYRYAVPLMASSATLHWLISQSIFLVGVDAYDPDWTHNASLDVMTCGYTPVAIVSAISVGGAMLLSIMALALRRLDSAMVVAGSCSLAIAAACHPKHDPNLQNEAHQVDSVHPPEVDMAYLPVKWGAVAVDGDVGHCTFTSEEVEMPQAGRFYQ</sequence>
<proteinExistence type="predicted"/>
<evidence type="ECO:0000313" key="2">
    <source>
        <dbReference type="EMBL" id="BCS28248.1"/>
    </source>
</evidence>
<reference evidence="2" key="1">
    <citation type="submission" date="2021-01" db="EMBL/GenBank/DDBJ databases">
        <authorList>
            <consortium name="Aspergillus puulaauensis MK2 genome sequencing consortium"/>
            <person name="Kazuki M."/>
            <person name="Futagami T."/>
        </authorList>
    </citation>
    <scope>NUCLEOTIDE SEQUENCE</scope>
    <source>
        <strain evidence="2">MK2</strain>
    </source>
</reference>
<keyword evidence="1" id="KW-1133">Transmembrane helix</keyword>
<keyword evidence="3" id="KW-1185">Reference proteome</keyword>
<dbReference type="EMBL" id="AP024448">
    <property type="protein sequence ID" value="BCS28248.1"/>
    <property type="molecule type" value="Genomic_DNA"/>
</dbReference>
<gene>
    <name evidence="2" type="ORF">APUU_61296A</name>
</gene>
<evidence type="ECO:0000313" key="3">
    <source>
        <dbReference type="Proteomes" id="UP000654913"/>
    </source>
</evidence>
<dbReference type="Proteomes" id="UP000654913">
    <property type="component" value="Chromosome 6"/>
</dbReference>
<dbReference type="RefSeq" id="XP_041560434.1">
    <property type="nucleotide sequence ID" value="XM_041694622.1"/>
</dbReference>
<keyword evidence="1" id="KW-0472">Membrane</keyword>
<protein>
    <submittedName>
        <fullName evidence="2">Uncharacterized protein</fullName>
    </submittedName>
</protein>
<dbReference type="OrthoDB" id="5429634at2759"/>
<feature type="transmembrane region" description="Helical" evidence="1">
    <location>
        <begin position="204"/>
        <end position="224"/>
    </location>
</feature>
<keyword evidence="1" id="KW-0812">Transmembrane</keyword>